<dbReference type="GO" id="GO:0016405">
    <property type="term" value="F:CoA-ligase activity"/>
    <property type="evidence" value="ECO:0007669"/>
    <property type="project" value="TreeGrafter"/>
</dbReference>
<evidence type="ECO:0000256" key="1">
    <source>
        <dbReference type="ARBA" id="ARBA00004275"/>
    </source>
</evidence>
<keyword evidence="4" id="KW-0576">Peroxisome</keyword>
<dbReference type="Gene3D" id="2.30.38.10">
    <property type="entry name" value="Luciferase, Domain 3"/>
    <property type="match status" value="1"/>
</dbReference>
<dbReference type="InterPro" id="IPR042099">
    <property type="entry name" value="ANL_N_sf"/>
</dbReference>
<dbReference type="Proteomes" id="UP000814243">
    <property type="component" value="Unassembled WGS sequence"/>
</dbReference>
<dbReference type="PANTHER" id="PTHR24096">
    <property type="entry name" value="LONG-CHAIN-FATTY-ACID--COA LIGASE"/>
    <property type="match status" value="1"/>
</dbReference>
<dbReference type="InterPro" id="IPR045851">
    <property type="entry name" value="AMP-bd_C_sf"/>
</dbReference>
<evidence type="ECO:0000313" key="8">
    <source>
        <dbReference type="Proteomes" id="UP000814243"/>
    </source>
</evidence>
<evidence type="ECO:0000259" key="5">
    <source>
        <dbReference type="Pfam" id="PF00501"/>
    </source>
</evidence>
<comment type="caution">
    <text evidence="7">The sequence shown here is derived from an EMBL/GenBank/DDBJ whole genome shotgun (WGS) entry which is preliminary data.</text>
</comment>
<evidence type="ECO:0000256" key="2">
    <source>
        <dbReference type="ARBA" id="ARBA00006432"/>
    </source>
</evidence>
<dbReference type="InterPro" id="IPR025110">
    <property type="entry name" value="AMP-bd_C"/>
</dbReference>
<organism evidence="7 8">
    <name type="scientific">Spodoptera exigua</name>
    <name type="common">Beet armyworm</name>
    <name type="synonym">Noctua fulgens</name>
    <dbReference type="NCBI Taxonomy" id="7107"/>
    <lineage>
        <taxon>Eukaryota</taxon>
        <taxon>Metazoa</taxon>
        <taxon>Ecdysozoa</taxon>
        <taxon>Arthropoda</taxon>
        <taxon>Hexapoda</taxon>
        <taxon>Insecta</taxon>
        <taxon>Pterygota</taxon>
        <taxon>Neoptera</taxon>
        <taxon>Endopterygota</taxon>
        <taxon>Lepidoptera</taxon>
        <taxon>Glossata</taxon>
        <taxon>Ditrysia</taxon>
        <taxon>Noctuoidea</taxon>
        <taxon>Noctuidae</taxon>
        <taxon>Amphipyrinae</taxon>
        <taxon>Spodoptera</taxon>
    </lineage>
</organism>
<sequence length="394" mass="44929">MFCTNTVVSKFQISLYDNKMRPLYDAIHWYMAEVGARVVAKTGIPSDRHHLGKLILNCLQDDPDFIFQKYSMCCRFDEDGVEEGRCHDELKQVFETNRPKIIFCQNEKAKEIENALQLAGVEAKIVTYNKSDDYTTLAQVLENADDEGVANFKPADFDPEDTVAYLPSTSGTTGIPKTAMLTHKNLNILVPYMWSSCSKFPTPIRMMFVTSPPQWLSAGFHYLFSAILKYTRLQTSSELTPDHFAELVNKYKIVDPETHDETLEPNVPGEIWFRGPNVFKGYYNKPEATKETLTEDGWFKTGDIFYRDESWNLFFVDRYKSLLKYRNYQVSPVEVEEVIMKHPGVMLVGVTGVPDKESGDLVVACIVPKPGCNPTAQEIKDLVKGKFTLQMIKN</sequence>
<keyword evidence="3" id="KW-0436">Ligase</keyword>
<evidence type="ECO:0008006" key="9">
    <source>
        <dbReference type="Google" id="ProtNLM"/>
    </source>
</evidence>
<dbReference type="AlphaFoldDB" id="A0A922MJV2"/>
<dbReference type="PANTHER" id="PTHR24096:SF149">
    <property type="entry name" value="AMP-BINDING DOMAIN-CONTAINING PROTEIN-RELATED"/>
    <property type="match status" value="1"/>
</dbReference>
<gene>
    <name evidence="7" type="ORF">HF086_007808</name>
</gene>
<dbReference type="Gene3D" id="3.30.300.30">
    <property type="match status" value="1"/>
</dbReference>
<reference evidence="7" key="1">
    <citation type="journal article" date="2021" name="G3 (Bethesda)">
        <title>Genome and transcriptome analysis of the beet armyworm Spodoptera exigua reveals targets for pest control. .</title>
        <authorList>
            <person name="Simon S."/>
            <person name="Breeschoten T."/>
            <person name="Jansen H.J."/>
            <person name="Dirks R.P."/>
            <person name="Schranz M.E."/>
            <person name="Ros V.I.D."/>
        </authorList>
    </citation>
    <scope>NUCLEOTIDE SEQUENCE</scope>
    <source>
        <strain evidence="7">TB_SE_WUR_2020</strain>
    </source>
</reference>
<dbReference type="EMBL" id="JACEFF010000437">
    <property type="protein sequence ID" value="KAH9637779.1"/>
    <property type="molecule type" value="Genomic_DNA"/>
</dbReference>
<dbReference type="Pfam" id="PF13193">
    <property type="entry name" value="AMP-binding_C"/>
    <property type="match status" value="1"/>
</dbReference>
<dbReference type="InterPro" id="IPR000873">
    <property type="entry name" value="AMP-dep_synth/lig_dom"/>
</dbReference>
<dbReference type="Pfam" id="PF00501">
    <property type="entry name" value="AMP-binding"/>
    <property type="match status" value="1"/>
</dbReference>
<protein>
    <recommendedName>
        <fullName evidence="9">Luciferase</fullName>
    </recommendedName>
</protein>
<accession>A0A922MJV2</accession>
<comment type="similarity">
    <text evidence="2">Belongs to the ATP-dependent AMP-binding enzyme family.</text>
</comment>
<comment type="subcellular location">
    <subcellularLocation>
        <location evidence="1">Peroxisome</location>
    </subcellularLocation>
</comment>
<proteinExistence type="inferred from homology"/>
<dbReference type="Gene3D" id="3.40.50.12780">
    <property type="entry name" value="N-terminal domain of ligase-like"/>
    <property type="match status" value="1"/>
</dbReference>
<dbReference type="SUPFAM" id="SSF56801">
    <property type="entry name" value="Acetyl-CoA synthetase-like"/>
    <property type="match status" value="1"/>
</dbReference>
<name>A0A922MJV2_SPOEX</name>
<feature type="domain" description="AMP-binding enzyme C-terminal" evidence="6">
    <location>
        <begin position="334"/>
        <end position="387"/>
    </location>
</feature>
<evidence type="ECO:0000256" key="3">
    <source>
        <dbReference type="ARBA" id="ARBA00022598"/>
    </source>
</evidence>
<evidence type="ECO:0000259" key="6">
    <source>
        <dbReference type="Pfam" id="PF13193"/>
    </source>
</evidence>
<evidence type="ECO:0000313" key="7">
    <source>
        <dbReference type="EMBL" id="KAH9637779.1"/>
    </source>
</evidence>
<dbReference type="GO" id="GO:0005777">
    <property type="term" value="C:peroxisome"/>
    <property type="evidence" value="ECO:0007669"/>
    <property type="project" value="UniProtKB-SubCell"/>
</dbReference>
<feature type="domain" description="AMP-dependent synthetase/ligase" evidence="5">
    <location>
        <begin position="88"/>
        <end position="253"/>
    </location>
</feature>
<evidence type="ECO:0000256" key="4">
    <source>
        <dbReference type="ARBA" id="ARBA00023140"/>
    </source>
</evidence>